<dbReference type="OrthoDB" id="912437at2759"/>
<organism evidence="2 3">
    <name type="scientific">Striga asiatica</name>
    <name type="common">Asiatic witchweed</name>
    <name type="synonym">Buchnera asiatica</name>
    <dbReference type="NCBI Taxonomy" id="4170"/>
    <lineage>
        <taxon>Eukaryota</taxon>
        <taxon>Viridiplantae</taxon>
        <taxon>Streptophyta</taxon>
        <taxon>Embryophyta</taxon>
        <taxon>Tracheophyta</taxon>
        <taxon>Spermatophyta</taxon>
        <taxon>Magnoliopsida</taxon>
        <taxon>eudicotyledons</taxon>
        <taxon>Gunneridae</taxon>
        <taxon>Pentapetalae</taxon>
        <taxon>asterids</taxon>
        <taxon>lamiids</taxon>
        <taxon>Lamiales</taxon>
        <taxon>Orobanchaceae</taxon>
        <taxon>Buchnereae</taxon>
        <taxon>Striga</taxon>
    </lineage>
</organism>
<dbReference type="PANTHER" id="PTHR46250">
    <property type="entry name" value="MYB/SANT-LIKE DNA-BINDING DOMAIN PROTEIN-RELATED"/>
    <property type="match status" value="1"/>
</dbReference>
<feature type="compositionally biased region" description="Basic and acidic residues" evidence="1">
    <location>
        <begin position="1"/>
        <end position="11"/>
    </location>
</feature>
<keyword evidence="3" id="KW-1185">Reference proteome</keyword>
<name>A0A5A7QB72_STRAF</name>
<evidence type="ECO:0000313" key="2">
    <source>
        <dbReference type="EMBL" id="GER42503.1"/>
    </source>
</evidence>
<dbReference type="EMBL" id="BKCP01006371">
    <property type="protein sequence ID" value="GER42503.1"/>
    <property type="molecule type" value="Genomic_DNA"/>
</dbReference>
<protein>
    <submittedName>
        <fullName evidence="2">Sodium channel protein type 8 subunit alpha</fullName>
    </submittedName>
</protein>
<evidence type="ECO:0000313" key="3">
    <source>
        <dbReference type="Proteomes" id="UP000325081"/>
    </source>
</evidence>
<keyword evidence="2" id="KW-0813">Transport</keyword>
<sequence length="291" mass="33219">MKDTGEDDFGRIPEVGLPTTTGEDDLIDQVASRPKWTQFCDRLAQDMFRDWQNNNANESFLCKRGLRENRYHHGLLMYLRKLAIFLLPNSKTTYVEPALKLKIPDCTLQGEPHISSNIHVWMKNYRSVALIKGTSGFGWSENQSDGSPGLRMGSISGTESESGNRAGKRVNGSKKKGDSPFEERFLDIMQSFSQNTKESLNGIACRLGFEHEVEKKRNVVFDSLSNMHFLSKEDKMVVTMRLCKNQHELSMFFSLSMEDKAIMGMDNMDVDSDGPYFFKAVQFRTLHTMVR</sequence>
<evidence type="ECO:0000256" key="1">
    <source>
        <dbReference type="SAM" id="MobiDB-lite"/>
    </source>
</evidence>
<dbReference type="GO" id="GO:0034220">
    <property type="term" value="P:monoatomic ion transmembrane transport"/>
    <property type="evidence" value="ECO:0007669"/>
    <property type="project" value="UniProtKB-KW"/>
</dbReference>
<feature type="region of interest" description="Disordered" evidence="1">
    <location>
        <begin position="142"/>
        <end position="178"/>
    </location>
</feature>
<dbReference type="Proteomes" id="UP000325081">
    <property type="component" value="Unassembled WGS sequence"/>
</dbReference>
<reference evidence="3" key="1">
    <citation type="journal article" date="2019" name="Curr. Biol.">
        <title>Genome Sequence of Striga asiatica Provides Insight into the Evolution of Plant Parasitism.</title>
        <authorList>
            <person name="Yoshida S."/>
            <person name="Kim S."/>
            <person name="Wafula E.K."/>
            <person name="Tanskanen J."/>
            <person name="Kim Y.M."/>
            <person name="Honaas L."/>
            <person name="Yang Z."/>
            <person name="Spallek T."/>
            <person name="Conn C.E."/>
            <person name="Ichihashi Y."/>
            <person name="Cheong K."/>
            <person name="Cui S."/>
            <person name="Der J.P."/>
            <person name="Gundlach H."/>
            <person name="Jiao Y."/>
            <person name="Hori C."/>
            <person name="Ishida J.K."/>
            <person name="Kasahara H."/>
            <person name="Kiba T."/>
            <person name="Kim M.S."/>
            <person name="Koo N."/>
            <person name="Laohavisit A."/>
            <person name="Lee Y.H."/>
            <person name="Lumba S."/>
            <person name="McCourt P."/>
            <person name="Mortimer J.C."/>
            <person name="Mutuku J.M."/>
            <person name="Nomura T."/>
            <person name="Sasaki-Sekimoto Y."/>
            <person name="Seto Y."/>
            <person name="Wang Y."/>
            <person name="Wakatake T."/>
            <person name="Sakakibara H."/>
            <person name="Demura T."/>
            <person name="Yamaguchi S."/>
            <person name="Yoneyama K."/>
            <person name="Manabe R.I."/>
            <person name="Nelson D.C."/>
            <person name="Schulman A.H."/>
            <person name="Timko M.P."/>
            <person name="dePamphilis C.W."/>
            <person name="Choi D."/>
            <person name="Shirasu K."/>
        </authorList>
    </citation>
    <scope>NUCLEOTIDE SEQUENCE [LARGE SCALE GENOMIC DNA]</scope>
    <source>
        <strain evidence="3">cv. UVA1</strain>
    </source>
</reference>
<accession>A0A5A7QB72</accession>
<comment type="caution">
    <text evidence="2">The sequence shown here is derived from an EMBL/GenBank/DDBJ whole genome shotgun (WGS) entry which is preliminary data.</text>
</comment>
<proteinExistence type="predicted"/>
<dbReference type="AlphaFoldDB" id="A0A5A7QB72"/>
<feature type="region of interest" description="Disordered" evidence="1">
    <location>
        <begin position="1"/>
        <end position="21"/>
    </location>
</feature>
<keyword evidence="2" id="KW-0407">Ion channel</keyword>
<keyword evidence="2" id="KW-0406">Ion transport</keyword>
<gene>
    <name evidence="2" type="ORF">STAS_19296</name>
</gene>